<dbReference type="InterPro" id="IPR000073">
    <property type="entry name" value="AB_hydrolase_1"/>
</dbReference>
<name>A0A239LQG8_9NOCA</name>
<organism evidence="2 3">
    <name type="scientific">Rhodococcoides kyotonense</name>
    <dbReference type="NCBI Taxonomy" id="398843"/>
    <lineage>
        <taxon>Bacteria</taxon>
        <taxon>Bacillati</taxon>
        <taxon>Actinomycetota</taxon>
        <taxon>Actinomycetes</taxon>
        <taxon>Mycobacteriales</taxon>
        <taxon>Nocardiaceae</taxon>
        <taxon>Rhodococcoides</taxon>
    </lineage>
</organism>
<protein>
    <submittedName>
        <fullName evidence="2">Alpha/beta hydrolase family protein</fullName>
    </submittedName>
</protein>
<dbReference type="Proteomes" id="UP000198327">
    <property type="component" value="Unassembled WGS sequence"/>
</dbReference>
<keyword evidence="3" id="KW-1185">Reference proteome</keyword>
<evidence type="ECO:0000259" key="1">
    <source>
        <dbReference type="Pfam" id="PF12697"/>
    </source>
</evidence>
<accession>A0A239LQG8</accession>
<dbReference type="Gene3D" id="3.40.50.1820">
    <property type="entry name" value="alpha/beta hydrolase"/>
    <property type="match status" value="1"/>
</dbReference>
<reference evidence="3" key="1">
    <citation type="submission" date="2017-06" db="EMBL/GenBank/DDBJ databases">
        <authorList>
            <person name="Varghese N."/>
            <person name="Submissions S."/>
        </authorList>
    </citation>
    <scope>NUCLEOTIDE SEQUENCE [LARGE SCALE GENOMIC DNA]</scope>
    <source>
        <strain evidence="3">JCM 23211</strain>
    </source>
</reference>
<gene>
    <name evidence="2" type="ORF">SAMN05421642_11433</name>
</gene>
<evidence type="ECO:0000313" key="3">
    <source>
        <dbReference type="Proteomes" id="UP000198327"/>
    </source>
</evidence>
<dbReference type="InterPro" id="IPR029058">
    <property type="entry name" value="AB_hydrolase_fold"/>
</dbReference>
<sequence length="222" mass="24612">MSNSAEPRLRSGPTPPAGTPVTCVVLVLHGGKVTSIERSRPWHLSGLRMWQFTRDLRRAGRAEGIVVAQLQYRFRGWNGVERSPVQDARWALREIRRDHPDVHVVVVGHSMGGRTAAAVADDPSVSGIVALAPWWPDGGELDGTHTDQVVRVVHGDADTWTDPVRARREVVAAAGRGVDAEFVSMPGGHFMLRRSRQWVRTTREFVMDIARRRSAYNDEVAG</sequence>
<dbReference type="Pfam" id="PF12697">
    <property type="entry name" value="Abhydrolase_6"/>
    <property type="match status" value="1"/>
</dbReference>
<dbReference type="AlphaFoldDB" id="A0A239LQG8"/>
<dbReference type="STRING" id="398843.A3K89_15355"/>
<feature type="domain" description="AB hydrolase-1" evidence="1">
    <location>
        <begin position="25"/>
        <end position="200"/>
    </location>
</feature>
<dbReference type="OrthoDB" id="3366509at2"/>
<proteinExistence type="predicted"/>
<dbReference type="RefSeq" id="WP_089249993.1">
    <property type="nucleotide sequence ID" value="NZ_FZOW01000014.1"/>
</dbReference>
<dbReference type="SUPFAM" id="SSF53474">
    <property type="entry name" value="alpha/beta-Hydrolases"/>
    <property type="match status" value="1"/>
</dbReference>
<keyword evidence="2" id="KW-0378">Hydrolase</keyword>
<evidence type="ECO:0000313" key="2">
    <source>
        <dbReference type="EMBL" id="SNT32937.1"/>
    </source>
</evidence>
<dbReference type="GO" id="GO:0016787">
    <property type="term" value="F:hydrolase activity"/>
    <property type="evidence" value="ECO:0007669"/>
    <property type="project" value="UniProtKB-KW"/>
</dbReference>
<dbReference type="EMBL" id="FZOW01000014">
    <property type="protein sequence ID" value="SNT32937.1"/>
    <property type="molecule type" value="Genomic_DNA"/>
</dbReference>